<dbReference type="AlphaFoldDB" id="A0A0F9SES1"/>
<name>A0A0F9SES1_9ZZZZ</name>
<keyword evidence="1" id="KW-0472">Membrane</keyword>
<accession>A0A0F9SES1</accession>
<gene>
    <name evidence="2" type="ORF">LCGC14_0462190</name>
</gene>
<keyword evidence="1" id="KW-0812">Transmembrane</keyword>
<protein>
    <submittedName>
        <fullName evidence="2">Uncharacterized protein</fullName>
    </submittedName>
</protein>
<sequence>MKKLMLFLSSIFSISLVSAQVDLVGSAKGLLGGFSIGGIWNMLSYGILALVVFGVVAFFLKGHLTKKKFNKTITFFKRNPFTGLLVADRNIKAMTVRLDSIGNLGYRLQAPYETKNLFPKLKYEAKPNQHYVEYCEDGRIVEIIGFTDYDDQRKAVKATFSDHNTELARSSMHQMNKERYEKTSFWKENATLLVNIGAIVVIMVFLWLIADKLIDIVSATSGVVAEAGKLQEAQANIIDSLNRLLTSNPVKTTPIT</sequence>
<proteinExistence type="predicted"/>
<feature type="transmembrane region" description="Helical" evidence="1">
    <location>
        <begin position="43"/>
        <end position="60"/>
    </location>
</feature>
<dbReference type="EMBL" id="LAZR01000476">
    <property type="protein sequence ID" value="KKN67355.1"/>
    <property type="molecule type" value="Genomic_DNA"/>
</dbReference>
<reference evidence="2" key="1">
    <citation type="journal article" date="2015" name="Nature">
        <title>Complex archaea that bridge the gap between prokaryotes and eukaryotes.</title>
        <authorList>
            <person name="Spang A."/>
            <person name="Saw J.H."/>
            <person name="Jorgensen S.L."/>
            <person name="Zaremba-Niedzwiedzka K."/>
            <person name="Martijn J."/>
            <person name="Lind A.E."/>
            <person name="van Eijk R."/>
            <person name="Schleper C."/>
            <person name="Guy L."/>
            <person name="Ettema T.J."/>
        </authorList>
    </citation>
    <scope>NUCLEOTIDE SEQUENCE</scope>
</reference>
<organism evidence="2">
    <name type="scientific">marine sediment metagenome</name>
    <dbReference type="NCBI Taxonomy" id="412755"/>
    <lineage>
        <taxon>unclassified sequences</taxon>
        <taxon>metagenomes</taxon>
        <taxon>ecological metagenomes</taxon>
    </lineage>
</organism>
<evidence type="ECO:0000256" key="1">
    <source>
        <dbReference type="SAM" id="Phobius"/>
    </source>
</evidence>
<feature type="transmembrane region" description="Helical" evidence="1">
    <location>
        <begin position="192"/>
        <end position="210"/>
    </location>
</feature>
<keyword evidence="1" id="KW-1133">Transmembrane helix</keyword>
<evidence type="ECO:0000313" key="2">
    <source>
        <dbReference type="EMBL" id="KKN67355.1"/>
    </source>
</evidence>
<comment type="caution">
    <text evidence="2">The sequence shown here is derived from an EMBL/GenBank/DDBJ whole genome shotgun (WGS) entry which is preliminary data.</text>
</comment>